<evidence type="ECO:0000256" key="2">
    <source>
        <dbReference type="PROSITE-ProRule" id="PRU00335"/>
    </source>
</evidence>
<organism evidence="4">
    <name type="scientific">Streptomyces auratus AGR0001</name>
    <dbReference type="NCBI Taxonomy" id="1160718"/>
    <lineage>
        <taxon>Bacteria</taxon>
        <taxon>Bacillati</taxon>
        <taxon>Actinomycetota</taxon>
        <taxon>Actinomycetes</taxon>
        <taxon>Kitasatosporales</taxon>
        <taxon>Streptomycetaceae</taxon>
        <taxon>Streptomyces</taxon>
    </lineage>
</organism>
<sequence>MARPRDPHRRTEILDAAIGHLAETGLVNLSLRPLARALGHSTRVLTHHFADKDDLLTAVLARLDEIQHAQLRAAEGWDDASRGIGALIRDSWRRHLEPEHLGATRLLHEIEGLAAAGRLGGRVPKFLADRADFVAGALRARGLAPGPARVHATFLNSAYAGLRADFLVTGDRARTEAALAELCALADSWTAPAAS</sequence>
<keyword evidence="6" id="KW-1185">Reference proteome</keyword>
<dbReference type="RefSeq" id="WP_006603811.1">
    <property type="nucleotide sequence ID" value="NZ_CP072931.1"/>
</dbReference>
<dbReference type="OrthoDB" id="5177743at2"/>
<dbReference type="InterPro" id="IPR009057">
    <property type="entry name" value="Homeodomain-like_sf"/>
</dbReference>
<reference evidence="4" key="1">
    <citation type="journal article" date="2012" name="J. Bacteriol.">
        <title>Genome Sequence of Streptomyces auratus Strain AGR0001, a Phoslactomycin-Producing Actinomycete.</title>
        <authorList>
            <person name="Han X."/>
            <person name="Li M."/>
            <person name="Ding Z."/>
            <person name="Zhao J."/>
            <person name="Ji K."/>
            <person name="Wen M."/>
            <person name="Lu T."/>
        </authorList>
    </citation>
    <scope>NUCLEOTIDE SEQUENCE [LARGE SCALE GENOMIC DNA]</scope>
    <source>
        <strain evidence="4">AGR0001</strain>
    </source>
</reference>
<evidence type="ECO:0000313" key="5">
    <source>
        <dbReference type="EMBL" id="QTZ93528.1"/>
    </source>
</evidence>
<dbReference type="PROSITE" id="PS50977">
    <property type="entry name" value="HTH_TETR_2"/>
    <property type="match status" value="1"/>
</dbReference>
<dbReference type="Pfam" id="PF00440">
    <property type="entry name" value="TetR_N"/>
    <property type="match status" value="1"/>
</dbReference>
<dbReference type="STRING" id="1160718.SU9_11233"/>
<dbReference type="SUPFAM" id="SSF46689">
    <property type="entry name" value="Homeodomain-like"/>
    <property type="match status" value="1"/>
</dbReference>
<dbReference type="InterPro" id="IPR001647">
    <property type="entry name" value="HTH_TetR"/>
</dbReference>
<feature type="DNA-binding region" description="H-T-H motif" evidence="2">
    <location>
        <begin position="30"/>
        <end position="49"/>
    </location>
</feature>
<feature type="domain" description="HTH tetR-type" evidence="3">
    <location>
        <begin position="7"/>
        <end position="67"/>
    </location>
</feature>
<evidence type="ECO:0000256" key="1">
    <source>
        <dbReference type="ARBA" id="ARBA00023125"/>
    </source>
</evidence>
<gene>
    <name evidence="5" type="ORF">SU9_020370</name>
    <name evidence="4" type="ORF">SU9_11233</name>
</gene>
<dbReference type="EMBL" id="CP072931">
    <property type="protein sequence ID" value="QTZ93528.1"/>
    <property type="molecule type" value="Genomic_DNA"/>
</dbReference>
<dbReference type="EMBL" id="AJGV01000074">
    <property type="protein sequence ID" value="EJJ06924.1"/>
    <property type="molecule type" value="Genomic_DNA"/>
</dbReference>
<evidence type="ECO:0000313" key="6">
    <source>
        <dbReference type="Proteomes" id="UP000009036"/>
    </source>
</evidence>
<reference evidence="5" key="2">
    <citation type="submission" date="2021-04" db="EMBL/GenBank/DDBJ databases">
        <authorList>
            <person name="Wen M.-L."/>
            <person name="Han X.-L."/>
            <person name="Xiong J."/>
        </authorList>
    </citation>
    <scope>NUCLEOTIDE SEQUENCE</scope>
    <source>
        <strain evidence="5">AGR0001</strain>
    </source>
</reference>
<dbReference type="KEGG" id="sauh:SU9_020370"/>
<dbReference type="Gene3D" id="1.10.357.10">
    <property type="entry name" value="Tetracycline Repressor, domain 2"/>
    <property type="match status" value="1"/>
</dbReference>
<dbReference type="PATRIC" id="fig|1160718.3.peg.2274"/>
<dbReference type="AlphaFoldDB" id="J1RR26"/>
<dbReference type="Proteomes" id="UP000009036">
    <property type="component" value="Chromosome"/>
</dbReference>
<evidence type="ECO:0000259" key="3">
    <source>
        <dbReference type="PROSITE" id="PS50977"/>
    </source>
</evidence>
<accession>J1RR26</accession>
<keyword evidence="1 2" id="KW-0238">DNA-binding</keyword>
<dbReference type="GO" id="GO:0003677">
    <property type="term" value="F:DNA binding"/>
    <property type="evidence" value="ECO:0007669"/>
    <property type="project" value="UniProtKB-UniRule"/>
</dbReference>
<name>J1RR26_9ACTN</name>
<dbReference type="HOGENOM" id="CLU_105089_1_0_11"/>
<evidence type="ECO:0000313" key="4">
    <source>
        <dbReference type="EMBL" id="EJJ06924.1"/>
    </source>
</evidence>
<dbReference type="eggNOG" id="COG1309">
    <property type="taxonomic scope" value="Bacteria"/>
</dbReference>
<protein>
    <submittedName>
        <fullName evidence="4">TetR family transcriptional regulator</fullName>
    </submittedName>
    <submittedName>
        <fullName evidence="5">TetR/AcrR family transcriptional regulator</fullName>
    </submittedName>
</protein>
<proteinExistence type="predicted"/>